<dbReference type="PANTHER" id="PTHR43877:SF2">
    <property type="entry name" value="AMINOALKYLPHOSPHONATE N-ACETYLTRANSFERASE-RELATED"/>
    <property type="match status" value="1"/>
</dbReference>
<dbReference type="InterPro" id="IPR025289">
    <property type="entry name" value="DUF4081"/>
</dbReference>
<dbReference type="InterPro" id="IPR000182">
    <property type="entry name" value="GNAT_dom"/>
</dbReference>
<dbReference type="Pfam" id="PF13312">
    <property type="entry name" value="DUF4081"/>
    <property type="match status" value="1"/>
</dbReference>
<comment type="caution">
    <text evidence="4">The sequence shown here is derived from an EMBL/GenBank/DDBJ whole genome shotgun (WGS) entry which is preliminary data.</text>
</comment>
<dbReference type="PANTHER" id="PTHR43877">
    <property type="entry name" value="AMINOALKYLPHOSPHONATE N-ACETYLTRANSFERASE-RELATED-RELATED"/>
    <property type="match status" value="1"/>
</dbReference>
<accession>A0A3A5HA41</accession>
<evidence type="ECO:0000259" key="3">
    <source>
        <dbReference type="PROSITE" id="PS51186"/>
    </source>
</evidence>
<evidence type="ECO:0000313" key="5">
    <source>
        <dbReference type="Proteomes" id="UP000276542"/>
    </source>
</evidence>
<keyword evidence="5" id="KW-1185">Reference proteome</keyword>
<dbReference type="AlphaFoldDB" id="A0A3A5HA41"/>
<keyword evidence="2" id="KW-0012">Acyltransferase</keyword>
<dbReference type="EMBL" id="QYRP01000002">
    <property type="protein sequence ID" value="RJS44904.1"/>
    <property type="molecule type" value="Genomic_DNA"/>
</dbReference>
<reference evidence="5" key="1">
    <citation type="submission" date="2018-09" db="EMBL/GenBank/DDBJ databases">
        <authorList>
            <person name="Zhu H."/>
        </authorList>
    </citation>
    <scope>NUCLEOTIDE SEQUENCE [LARGE SCALE GENOMIC DNA]</scope>
    <source>
        <strain evidence="5">K1W22B-1</strain>
    </source>
</reference>
<evidence type="ECO:0000313" key="4">
    <source>
        <dbReference type="EMBL" id="RJS44904.1"/>
    </source>
</evidence>
<dbReference type="PROSITE" id="PS51186">
    <property type="entry name" value="GNAT"/>
    <property type="match status" value="1"/>
</dbReference>
<feature type="domain" description="N-acetyltransferase" evidence="3">
    <location>
        <begin position="140"/>
        <end position="282"/>
    </location>
</feature>
<organism evidence="4 5">
    <name type="scientific">Nocardioides cavernaquae</name>
    <dbReference type="NCBI Taxonomy" id="2321396"/>
    <lineage>
        <taxon>Bacteria</taxon>
        <taxon>Bacillati</taxon>
        <taxon>Actinomycetota</taxon>
        <taxon>Actinomycetes</taxon>
        <taxon>Propionibacteriales</taxon>
        <taxon>Nocardioidaceae</taxon>
        <taxon>Nocardioides</taxon>
    </lineage>
</organism>
<protein>
    <submittedName>
        <fullName evidence="4">GNAT family N-acetyltransferase</fullName>
    </submittedName>
</protein>
<dbReference type="OrthoDB" id="5241264at2"/>
<evidence type="ECO:0000256" key="2">
    <source>
        <dbReference type="ARBA" id="ARBA00023315"/>
    </source>
</evidence>
<sequence>MLLTSSGVRVLGPADVPSFVALTAKDPVVNVFVEYRARSTQLDRRWLGGEVLGRFVDGELVAALHVGANLVPVQAGPVDLAEFAAALRGRSPAWATLVGPHEAVDGLWALLQDDFEPPREERWRQPHLEISGPPLIAADPHVRPTQVFDMDALYPACVAMYTEEVGVSPETGGAGPLYRARVNQLVSRGWSFARFDDDGHLLFKAEVASVTPTAAQVQGVYVAPHARGRGIGAAGMAAVVNLVQASIAPTVSLYVNEWNQPARAAYAKVGFRETARFSTIMF</sequence>
<gene>
    <name evidence="4" type="ORF">D4739_00690</name>
</gene>
<dbReference type="Gene3D" id="3.40.630.30">
    <property type="match status" value="1"/>
</dbReference>
<evidence type="ECO:0000256" key="1">
    <source>
        <dbReference type="ARBA" id="ARBA00022679"/>
    </source>
</evidence>
<dbReference type="SUPFAM" id="SSF55729">
    <property type="entry name" value="Acyl-CoA N-acyltransferases (Nat)"/>
    <property type="match status" value="1"/>
</dbReference>
<dbReference type="Pfam" id="PF00583">
    <property type="entry name" value="Acetyltransf_1"/>
    <property type="match status" value="1"/>
</dbReference>
<dbReference type="GO" id="GO:0016747">
    <property type="term" value="F:acyltransferase activity, transferring groups other than amino-acyl groups"/>
    <property type="evidence" value="ECO:0007669"/>
    <property type="project" value="InterPro"/>
</dbReference>
<dbReference type="InterPro" id="IPR016181">
    <property type="entry name" value="Acyl_CoA_acyltransferase"/>
</dbReference>
<dbReference type="InterPro" id="IPR050832">
    <property type="entry name" value="Bact_Acetyltransf"/>
</dbReference>
<dbReference type="PIRSF" id="PIRSF021603">
    <property type="entry name" value="UCP21603_acetyltransf"/>
    <property type="match status" value="1"/>
</dbReference>
<dbReference type="Proteomes" id="UP000276542">
    <property type="component" value="Unassembled WGS sequence"/>
</dbReference>
<dbReference type="InterPro" id="IPR016794">
    <property type="entry name" value="UCP21603_acetyltransf"/>
</dbReference>
<keyword evidence="1 4" id="KW-0808">Transferase</keyword>
<proteinExistence type="predicted"/>
<name>A0A3A5HA41_9ACTN</name>
<dbReference type="RefSeq" id="WP_120058761.1">
    <property type="nucleotide sequence ID" value="NZ_QYRP01000002.1"/>
</dbReference>